<dbReference type="SUPFAM" id="SSF47413">
    <property type="entry name" value="lambda repressor-like DNA-binding domains"/>
    <property type="match status" value="1"/>
</dbReference>
<accession>A0ABV6V0F6</accession>
<feature type="region of interest" description="Disordered" evidence="1">
    <location>
        <begin position="85"/>
        <end position="120"/>
    </location>
</feature>
<feature type="compositionally biased region" description="Polar residues" evidence="1">
    <location>
        <begin position="98"/>
        <end position="113"/>
    </location>
</feature>
<keyword evidence="4" id="KW-1185">Reference proteome</keyword>
<dbReference type="Gene3D" id="1.10.260.40">
    <property type="entry name" value="lambda repressor-like DNA-binding domains"/>
    <property type="match status" value="1"/>
</dbReference>
<evidence type="ECO:0000256" key="1">
    <source>
        <dbReference type="SAM" id="MobiDB-lite"/>
    </source>
</evidence>
<feature type="compositionally biased region" description="Basic and acidic residues" evidence="1">
    <location>
        <begin position="85"/>
        <end position="97"/>
    </location>
</feature>
<dbReference type="InterPro" id="IPR001387">
    <property type="entry name" value="Cro/C1-type_HTH"/>
</dbReference>
<dbReference type="Proteomes" id="UP001592528">
    <property type="component" value="Unassembled WGS sequence"/>
</dbReference>
<dbReference type="SMART" id="SM00530">
    <property type="entry name" value="HTH_XRE"/>
    <property type="match status" value="1"/>
</dbReference>
<feature type="domain" description="HTH cro/C1-type" evidence="2">
    <location>
        <begin position="22"/>
        <end position="65"/>
    </location>
</feature>
<evidence type="ECO:0000259" key="2">
    <source>
        <dbReference type="PROSITE" id="PS50943"/>
    </source>
</evidence>
<reference evidence="3 4" key="1">
    <citation type="submission" date="2024-09" db="EMBL/GenBank/DDBJ databases">
        <authorList>
            <person name="Lee S.D."/>
        </authorList>
    </citation>
    <scope>NUCLEOTIDE SEQUENCE [LARGE SCALE GENOMIC DNA]</scope>
    <source>
        <strain evidence="3 4">N1-5</strain>
    </source>
</reference>
<sequence length="451" mass="48568">MPQPRRPLQPTRSAADWFGAEIRYWRELRGLTPKQLGDAVGLSADAVEKIEKGDRLLSVEHAGKMDQELRTGGVLARFRPFAKAEADRRRGQADNHGKTNSPAAATGILATSRSPKEPSVKRRMLLAPDSLGLASALASLGQEGGLGPRIGPADVVTVEETSRQLREWGNVHGSSGAIFQTAALGVLRQSVERAGDCPPRLRPQLLAATGRLALTLGSNRFDAFDHDAAKALFGVATTCAEEADDWVLRASVLNWRSRQAIWLDRPDAALTLAEVGLVRADRIPPRAQAALQNCRARAYALLGQQRLSLAAVDASDALFTSPWGDDEPAWLAYYDEPQHQGDTGHALRDLAIAGLLPPDQAAERLRTAVAGHPDAFRRSRAMSVSRLATLLLVTGDPQEAMIVAHQALDDVGQVHSRRAASDLGEFARIATRLRAPGTTAIRERIAAAVGR</sequence>
<dbReference type="PROSITE" id="PS50943">
    <property type="entry name" value="HTH_CROC1"/>
    <property type="match status" value="1"/>
</dbReference>
<evidence type="ECO:0000313" key="3">
    <source>
        <dbReference type="EMBL" id="MFC1407153.1"/>
    </source>
</evidence>
<dbReference type="EMBL" id="JBHEZZ010000039">
    <property type="protein sequence ID" value="MFC1407153.1"/>
    <property type="molecule type" value="Genomic_DNA"/>
</dbReference>
<protein>
    <submittedName>
        <fullName evidence="3">Helix-turn-helix domain-containing protein</fullName>
    </submittedName>
</protein>
<comment type="caution">
    <text evidence="3">The sequence shown here is derived from an EMBL/GenBank/DDBJ whole genome shotgun (WGS) entry which is preliminary data.</text>
</comment>
<name>A0ABV6V0F6_9ACTN</name>
<gene>
    <name evidence="3" type="ORF">ACEZDJ_38305</name>
</gene>
<evidence type="ECO:0000313" key="4">
    <source>
        <dbReference type="Proteomes" id="UP001592528"/>
    </source>
</evidence>
<dbReference type="Pfam" id="PF13560">
    <property type="entry name" value="HTH_31"/>
    <property type="match status" value="1"/>
</dbReference>
<dbReference type="RefSeq" id="WP_051726600.1">
    <property type="nucleotide sequence ID" value="NZ_JBHEZZ010000039.1"/>
</dbReference>
<proteinExistence type="predicted"/>
<dbReference type="InterPro" id="IPR010982">
    <property type="entry name" value="Lambda_DNA-bd_dom_sf"/>
</dbReference>
<dbReference type="CDD" id="cd00093">
    <property type="entry name" value="HTH_XRE"/>
    <property type="match status" value="1"/>
</dbReference>
<organism evidence="3 4">
    <name type="scientific">Streptacidiphilus cavernicola</name>
    <dbReference type="NCBI Taxonomy" id="3342716"/>
    <lineage>
        <taxon>Bacteria</taxon>
        <taxon>Bacillati</taxon>
        <taxon>Actinomycetota</taxon>
        <taxon>Actinomycetes</taxon>
        <taxon>Kitasatosporales</taxon>
        <taxon>Streptomycetaceae</taxon>
        <taxon>Streptacidiphilus</taxon>
    </lineage>
</organism>